<gene>
    <name evidence="1" type="ORF">F5144DRAFT_655950</name>
</gene>
<evidence type="ECO:0000313" key="2">
    <source>
        <dbReference type="Proteomes" id="UP000724584"/>
    </source>
</evidence>
<organism evidence="1 2">
    <name type="scientific">Chaetomium tenue</name>
    <dbReference type="NCBI Taxonomy" id="1854479"/>
    <lineage>
        <taxon>Eukaryota</taxon>
        <taxon>Fungi</taxon>
        <taxon>Dikarya</taxon>
        <taxon>Ascomycota</taxon>
        <taxon>Pezizomycotina</taxon>
        <taxon>Sordariomycetes</taxon>
        <taxon>Sordariomycetidae</taxon>
        <taxon>Sordariales</taxon>
        <taxon>Chaetomiaceae</taxon>
        <taxon>Chaetomium</taxon>
    </lineage>
</organism>
<protein>
    <submittedName>
        <fullName evidence="1">Uncharacterized protein</fullName>
    </submittedName>
</protein>
<accession>A0ACB7NYE1</accession>
<comment type="caution">
    <text evidence="1">The sequence shown here is derived from an EMBL/GenBank/DDBJ whole genome shotgun (WGS) entry which is preliminary data.</text>
</comment>
<evidence type="ECO:0000313" key="1">
    <source>
        <dbReference type="EMBL" id="KAH6622597.1"/>
    </source>
</evidence>
<dbReference type="EMBL" id="JAGIZQ010000006">
    <property type="protein sequence ID" value="KAH6622597.1"/>
    <property type="molecule type" value="Genomic_DNA"/>
</dbReference>
<reference evidence="1 2" key="1">
    <citation type="journal article" date="2021" name="Nat. Commun.">
        <title>Genetic determinants of endophytism in the Arabidopsis root mycobiome.</title>
        <authorList>
            <person name="Mesny F."/>
            <person name="Miyauchi S."/>
            <person name="Thiergart T."/>
            <person name="Pickel B."/>
            <person name="Atanasova L."/>
            <person name="Karlsson M."/>
            <person name="Huettel B."/>
            <person name="Barry K.W."/>
            <person name="Haridas S."/>
            <person name="Chen C."/>
            <person name="Bauer D."/>
            <person name="Andreopoulos W."/>
            <person name="Pangilinan J."/>
            <person name="LaButti K."/>
            <person name="Riley R."/>
            <person name="Lipzen A."/>
            <person name="Clum A."/>
            <person name="Drula E."/>
            <person name="Henrissat B."/>
            <person name="Kohler A."/>
            <person name="Grigoriev I.V."/>
            <person name="Martin F.M."/>
            <person name="Hacquard S."/>
        </authorList>
    </citation>
    <scope>NUCLEOTIDE SEQUENCE [LARGE SCALE GENOMIC DNA]</scope>
    <source>
        <strain evidence="1 2">MPI-SDFR-AT-0079</strain>
    </source>
</reference>
<dbReference type="Proteomes" id="UP000724584">
    <property type="component" value="Unassembled WGS sequence"/>
</dbReference>
<name>A0ACB7NYE1_9PEZI</name>
<sequence length="335" mass="37696">MAANIIRRWRSTTEYCFDKDQTDAIVRTTAYRRKESCQSLIWFSPREHVAVRPSIATPFLRTPDTGLGALGRLPLELLQKVLLHLDLRSLLIFRQANLGSRQVVDSLYQYQRVVSHGLNLLCALFRTRLAIDISLLDFYDALCTKACTFCGQFGGFVFLPTWSRCCFICIQNASGTQMLTPAGIREEFPLTEAEVAQLRPFKTLPGIYGMGPPDSPIALVSVAQAKLIVSGQPPHATAAQARSANFRRITQFSYMGSCALPYYDRRTGRAEYGMSCAGCLLGFQKSIIIGSESEQRGFMVRDKVYAQDSFLAHFRWCANRAPEAARRRGFFNNRE</sequence>
<proteinExistence type="predicted"/>
<keyword evidence="2" id="KW-1185">Reference proteome</keyword>